<dbReference type="GO" id="GO:0031573">
    <property type="term" value="P:mitotic intra-S DNA damage checkpoint signaling"/>
    <property type="evidence" value="ECO:0007669"/>
    <property type="project" value="TreeGrafter"/>
</dbReference>
<evidence type="ECO:0000313" key="16">
    <source>
        <dbReference type="Proteomes" id="UP001190700"/>
    </source>
</evidence>
<proteinExistence type="inferred from homology"/>
<dbReference type="SUPFAM" id="SSF52980">
    <property type="entry name" value="Restriction endonuclease-like"/>
    <property type="match status" value="1"/>
</dbReference>
<dbReference type="EMBL" id="LGRX02000421">
    <property type="protein sequence ID" value="KAK3288638.1"/>
    <property type="molecule type" value="Genomic_DNA"/>
</dbReference>
<evidence type="ECO:0000256" key="6">
    <source>
        <dbReference type="ARBA" id="ARBA00022759"/>
    </source>
</evidence>
<comment type="subunit">
    <text evidence="13">Interacts with EME1.</text>
</comment>
<dbReference type="GO" id="GO:0006308">
    <property type="term" value="P:DNA catabolic process"/>
    <property type="evidence" value="ECO:0007669"/>
    <property type="project" value="UniProtKB-UniRule"/>
</dbReference>
<dbReference type="GO" id="GO:0003677">
    <property type="term" value="F:DNA binding"/>
    <property type="evidence" value="ECO:0007669"/>
    <property type="project" value="UniProtKB-UniRule"/>
</dbReference>
<keyword evidence="7 13" id="KW-0227">DNA damage</keyword>
<keyword evidence="6 13" id="KW-0255">Endonuclease</keyword>
<gene>
    <name evidence="15" type="ORF">CYMTET_3856</name>
</gene>
<evidence type="ECO:0000256" key="5">
    <source>
        <dbReference type="ARBA" id="ARBA00022723"/>
    </source>
</evidence>
<dbReference type="GO" id="GO:0000727">
    <property type="term" value="P:double-strand break repair via break-induced replication"/>
    <property type="evidence" value="ECO:0007669"/>
    <property type="project" value="UniProtKB-UniRule"/>
</dbReference>
<evidence type="ECO:0000256" key="13">
    <source>
        <dbReference type="RuleBase" id="RU369042"/>
    </source>
</evidence>
<evidence type="ECO:0000256" key="10">
    <source>
        <dbReference type="ARBA" id="ARBA00023172"/>
    </source>
</evidence>
<keyword evidence="9 13" id="KW-0460">Magnesium</keyword>
<dbReference type="Proteomes" id="UP001190700">
    <property type="component" value="Unassembled WGS sequence"/>
</dbReference>
<feature type="domain" description="ERCC4" evidence="14">
    <location>
        <begin position="5"/>
        <end position="92"/>
    </location>
</feature>
<evidence type="ECO:0000256" key="12">
    <source>
        <dbReference type="ARBA" id="ARBA00023242"/>
    </source>
</evidence>
<comment type="similarity">
    <text evidence="3 13">Belongs to the XPF family.</text>
</comment>
<dbReference type="EC" id="3.1.22.-" evidence="13"/>
<dbReference type="GO" id="GO:0008821">
    <property type="term" value="F:crossover junction DNA endonuclease activity"/>
    <property type="evidence" value="ECO:0007669"/>
    <property type="project" value="UniProtKB-UniRule"/>
</dbReference>
<accession>A0AAE0H2B9</accession>
<evidence type="ECO:0000313" key="15">
    <source>
        <dbReference type="EMBL" id="KAK3288638.1"/>
    </source>
</evidence>
<dbReference type="PANTHER" id="PTHR13451:SF0">
    <property type="entry name" value="CROSSOVER JUNCTION ENDONUCLEASE MUS81"/>
    <property type="match status" value="1"/>
</dbReference>
<evidence type="ECO:0000256" key="11">
    <source>
        <dbReference type="ARBA" id="ARBA00023204"/>
    </source>
</evidence>
<evidence type="ECO:0000256" key="2">
    <source>
        <dbReference type="ARBA" id="ARBA00004123"/>
    </source>
</evidence>
<keyword evidence="4 13" id="KW-0540">Nuclease</keyword>
<keyword evidence="10 13" id="KW-0233">DNA recombination</keyword>
<dbReference type="AlphaFoldDB" id="A0AAE0H2B9"/>
<reference evidence="15 16" key="1">
    <citation type="journal article" date="2015" name="Genome Biol. Evol.">
        <title>Comparative Genomics of a Bacterivorous Green Alga Reveals Evolutionary Causalities and Consequences of Phago-Mixotrophic Mode of Nutrition.</title>
        <authorList>
            <person name="Burns J.A."/>
            <person name="Paasch A."/>
            <person name="Narechania A."/>
            <person name="Kim E."/>
        </authorList>
    </citation>
    <scope>NUCLEOTIDE SEQUENCE [LARGE SCALE GENOMIC DNA]</scope>
    <source>
        <strain evidence="15 16">PLY_AMNH</strain>
    </source>
</reference>
<keyword evidence="5 13" id="KW-0479">Metal-binding</keyword>
<sequence length="286" mass="31685">MRDIKLLVDSREPKGVRDALRSDGVLHTIATLDVGDFHFLYGTKLLLTVERKTWSDLESARITGRFEDQLKRALTNACERNAMHVILVEDSTIRSDEELRKDPKVNRGIMAASALNRCVLQRGVGVLRSRDSKDTARLLDWIKRKCENECLLPEIDAGEAYGKRTIEMCNRPYHGGVIHAKKRKNEDNPEACWVNMLTVIRGSSEKIARSIAAEYCDAAALISSAEEGSASSGKANVVSRADALLERIPVLGSNRRVGPALARRITACLMGSRKEPNETRGATLDS</sequence>
<dbReference type="PANTHER" id="PTHR13451">
    <property type="entry name" value="CLASS II CROSSOVER JUNCTION ENDONUCLEASE MUS81"/>
    <property type="match status" value="1"/>
</dbReference>
<evidence type="ECO:0000256" key="1">
    <source>
        <dbReference type="ARBA" id="ARBA00001946"/>
    </source>
</evidence>
<dbReference type="Gene3D" id="3.40.50.10130">
    <property type="match status" value="1"/>
</dbReference>
<keyword evidence="8 13" id="KW-0378">Hydrolase</keyword>
<dbReference type="InterPro" id="IPR033309">
    <property type="entry name" value="Mus81"/>
</dbReference>
<evidence type="ECO:0000256" key="4">
    <source>
        <dbReference type="ARBA" id="ARBA00022722"/>
    </source>
</evidence>
<name>A0AAE0H2B9_9CHLO</name>
<dbReference type="InterPro" id="IPR006166">
    <property type="entry name" value="ERCC4_domain"/>
</dbReference>
<dbReference type="Pfam" id="PF02732">
    <property type="entry name" value="ERCC4"/>
    <property type="match status" value="1"/>
</dbReference>
<dbReference type="SMART" id="SM00891">
    <property type="entry name" value="ERCC4"/>
    <property type="match status" value="1"/>
</dbReference>
<comment type="caution">
    <text evidence="15">The sequence shown here is derived from an EMBL/GenBank/DDBJ whole genome shotgun (WGS) entry which is preliminary data.</text>
</comment>
<dbReference type="Gene3D" id="1.10.150.670">
    <property type="entry name" value="Crossover junction endonuclease EME1, DNA-binding domain"/>
    <property type="match status" value="1"/>
</dbReference>
<evidence type="ECO:0000259" key="14">
    <source>
        <dbReference type="SMART" id="SM00891"/>
    </source>
</evidence>
<keyword evidence="12 13" id="KW-0539">Nucleus</keyword>
<evidence type="ECO:0000256" key="7">
    <source>
        <dbReference type="ARBA" id="ARBA00022763"/>
    </source>
</evidence>
<protein>
    <recommendedName>
        <fullName evidence="13">Crossover junction endonuclease MUS81</fullName>
        <ecNumber evidence="13">3.1.22.-</ecNumber>
    </recommendedName>
</protein>
<evidence type="ECO:0000256" key="8">
    <source>
        <dbReference type="ARBA" id="ARBA00022801"/>
    </source>
</evidence>
<evidence type="ECO:0000256" key="3">
    <source>
        <dbReference type="ARBA" id="ARBA00010015"/>
    </source>
</evidence>
<dbReference type="GO" id="GO:0048476">
    <property type="term" value="C:Holliday junction resolvase complex"/>
    <property type="evidence" value="ECO:0007669"/>
    <property type="project" value="UniProtKB-UniRule"/>
</dbReference>
<comment type="cofactor">
    <cofactor evidence="1 13">
        <name>Mg(2+)</name>
        <dbReference type="ChEBI" id="CHEBI:18420"/>
    </cofactor>
</comment>
<dbReference type="GO" id="GO:0048257">
    <property type="term" value="F:3'-flap endonuclease activity"/>
    <property type="evidence" value="ECO:0007669"/>
    <property type="project" value="TreeGrafter"/>
</dbReference>
<organism evidence="15 16">
    <name type="scientific">Cymbomonas tetramitiformis</name>
    <dbReference type="NCBI Taxonomy" id="36881"/>
    <lineage>
        <taxon>Eukaryota</taxon>
        <taxon>Viridiplantae</taxon>
        <taxon>Chlorophyta</taxon>
        <taxon>Pyramimonadophyceae</taxon>
        <taxon>Pyramimonadales</taxon>
        <taxon>Pyramimonadaceae</taxon>
        <taxon>Cymbomonas</taxon>
    </lineage>
</organism>
<keyword evidence="16" id="KW-1185">Reference proteome</keyword>
<comment type="function">
    <text evidence="13">Interacts with EME1 to form a DNA structure-specific endonuclease with substrate preference for branched DNA structures with a 5'-end at the branch nick. Typical substrates include 3'-flap structures, D-loops, replication forks and nicked Holliday junctions. May be required in mitosis for the processing of stalled or collapsed replication fork intermediates. May be required in meiosis for the repair of meiosis-specific double strand breaks subsequent to single-end invasion (SEI).</text>
</comment>
<dbReference type="GO" id="GO:0005634">
    <property type="term" value="C:nucleus"/>
    <property type="evidence" value="ECO:0007669"/>
    <property type="project" value="UniProtKB-SubCell"/>
</dbReference>
<dbReference type="InterPro" id="IPR011335">
    <property type="entry name" value="Restrct_endonuc-II-like"/>
</dbReference>
<dbReference type="GO" id="GO:0046872">
    <property type="term" value="F:metal ion binding"/>
    <property type="evidence" value="ECO:0007669"/>
    <property type="project" value="UniProtKB-UniRule"/>
</dbReference>
<dbReference type="GO" id="GO:0000712">
    <property type="term" value="P:resolution of meiotic recombination intermediates"/>
    <property type="evidence" value="ECO:0007669"/>
    <property type="project" value="TreeGrafter"/>
</dbReference>
<keyword evidence="11 13" id="KW-0234">DNA repair</keyword>
<comment type="subcellular location">
    <subcellularLocation>
        <location evidence="2 13">Nucleus</location>
    </subcellularLocation>
</comment>
<dbReference type="InterPro" id="IPR042530">
    <property type="entry name" value="EME1/EME2_C"/>
</dbReference>
<evidence type="ECO:0000256" key="9">
    <source>
        <dbReference type="ARBA" id="ARBA00022842"/>
    </source>
</evidence>